<dbReference type="Gene3D" id="3.40.1810.10">
    <property type="entry name" value="Transcription factor, MADS-box"/>
    <property type="match status" value="1"/>
</dbReference>
<keyword evidence="4" id="KW-0804">Transcription</keyword>
<comment type="caution">
    <text evidence="8">The sequence shown here is derived from an EMBL/GenBank/DDBJ whole genome shotgun (WGS) entry which is preliminary data.</text>
</comment>
<evidence type="ECO:0000256" key="5">
    <source>
        <dbReference type="ARBA" id="ARBA00023242"/>
    </source>
</evidence>
<feature type="compositionally biased region" description="Acidic residues" evidence="6">
    <location>
        <begin position="171"/>
        <end position="180"/>
    </location>
</feature>
<evidence type="ECO:0000256" key="1">
    <source>
        <dbReference type="ARBA" id="ARBA00004123"/>
    </source>
</evidence>
<proteinExistence type="predicted"/>
<accession>A0AAD1U4D1</accession>
<dbReference type="GO" id="GO:0046983">
    <property type="term" value="F:protein dimerization activity"/>
    <property type="evidence" value="ECO:0007669"/>
    <property type="project" value="InterPro"/>
</dbReference>
<keyword evidence="9" id="KW-1185">Reference proteome</keyword>
<keyword evidence="2" id="KW-0805">Transcription regulation</keyword>
<feature type="region of interest" description="Disordered" evidence="6">
    <location>
        <begin position="430"/>
        <end position="455"/>
    </location>
</feature>
<sequence length="547" mass="62487">MAKNKTKLERIQNSKARNLAFYKRRKGLLKKAMELSIMCDVNILLIVLNPNGKKCEEFTTLPISKFMEMYEGIPKDHVSVNLPYIDTQENLSEQKVVPMRLKKNTEEKLKKSTEEIMKRKEDAFSCARSRKRTEKSNSKEDHSFNEENGRDDKHAKSVIGRETKRAKRDEEESEEPDDDFVMNNIIPVECKTTNSNGKYPKPFEYFPYLKTPGQKNLVKDQQVESKKSPNEVVEQKTEQKVEQHQHVISPQSKMNKEEFNKSPNSIIKGIDFNALNSPLRQLNNSSRIIPKAIFQNPLSRTNFAKQMQDLEGAGYENPPSAFERASPNYGFLKSPGLLMKGLNSNYSQNMSHSPINPVEGQVFNESPLIPGFYKNGTPVIQNLGRQISSNFVSPIIPQIVKKPGEKELKNSPDAASSDDEGFDEMKKILQNSKPEELDDQCTQKMQKRKKKLNGRLKKKLKILNMPVKNRFIEEETGKQPSIPNESPIGNKNFSPIPNKILNQCNESGKKELKLFDSECYPQGINYLSAQKYKNQLSNSMFKPDAGD</sequence>
<dbReference type="CDD" id="cd00120">
    <property type="entry name" value="MADS"/>
    <property type="match status" value="1"/>
</dbReference>
<comment type="subcellular location">
    <subcellularLocation>
        <location evidence="1">Nucleus</location>
    </subcellularLocation>
</comment>
<dbReference type="InterPro" id="IPR036879">
    <property type="entry name" value="TF_MADSbox_sf"/>
</dbReference>
<evidence type="ECO:0000256" key="4">
    <source>
        <dbReference type="ARBA" id="ARBA00023163"/>
    </source>
</evidence>
<reference evidence="8" key="1">
    <citation type="submission" date="2023-07" db="EMBL/GenBank/DDBJ databases">
        <authorList>
            <consortium name="AG Swart"/>
            <person name="Singh M."/>
            <person name="Singh A."/>
            <person name="Seah K."/>
            <person name="Emmerich C."/>
        </authorList>
    </citation>
    <scope>NUCLEOTIDE SEQUENCE</scope>
    <source>
        <strain evidence="8">DP1</strain>
    </source>
</reference>
<keyword evidence="5" id="KW-0539">Nucleus</keyword>
<dbReference type="GO" id="GO:0003677">
    <property type="term" value="F:DNA binding"/>
    <property type="evidence" value="ECO:0007669"/>
    <property type="project" value="UniProtKB-KW"/>
</dbReference>
<evidence type="ECO:0000313" key="9">
    <source>
        <dbReference type="Proteomes" id="UP001295684"/>
    </source>
</evidence>
<dbReference type="InterPro" id="IPR002100">
    <property type="entry name" value="TF_MADSbox"/>
</dbReference>
<evidence type="ECO:0000256" key="2">
    <source>
        <dbReference type="ARBA" id="ARBA00023015"/>
    </source>
</evidence>
<evidence type="ECO:0000256" key="6">
    <source>
        <dbReference type="SAM" id="MobiDB-lite"/>
    </source>
</evidence>
<dbReference type="PRINTS" id="PR00404">
    <property type="entry name" value="MADSDOMAIN"/>
</dbReference>
<feature type="compositionally biased region" description="Basic residues" evidence="6">
    <location>
        <begin position="445"/>
        <end position="455"/>
    </location>
</feature>
<evidence type="ECO:0000313" key="8">
    <source>
        <dbReference type="EMBL" id="CAI2360277.1"/>
    </source>
</evidence>
<feature type="compositionally biased region" description="Basic and acidic residues" evidence="6">
    <location>
        <begin position="134"/>
        <end position="170"/>
    </location>
</feature>
<feature type="compositionally biased region" description="Basic and acidic residues" evidence="6">
    <location>
        <begin position="226"/>
        <end position="245"/>
    </location>
</feature>
<name>A0AAD1U4D1_EUPCR</name>
<dbReference type="SMART" id="SM00432">
    <property type="entry name" value="MADS"/>
    <property type="match status" value="1"/>
</dbReference>
<dbReference type="GO" id="GO:0005634">
    <property type="term" value="C:nucleus"/>
    <property type="evidence" value="ECO:0007669"/>
    <property type="project" value="UniProtKB-SubCell"/>
</dbReference>
<feature type="region of interest" description="Disordered" evidence="6">
    <location>
        <begin position="226"/>
        <end position="258"/>
    </location>
</feature>
<dbReference type="PROSITE" id="PS50066">
    <property type="entry name" value="MADS_BOX_2"/>
    <property type="match status" value="1"/>
</dbReference>
<dbReference type="EMBL" id="CAMPGE010001485">
    <property type="protein sequence ID" value="CAI2360277.1"/>
    <property type="molecule type" value="Genomic_DNA"/>
</dbReference>
<dbReference type="AlphaFoldDB" id="A0AAD1U4D1"/>
<organism evidence="8 9">
    <name type="scientific">Euplotes crassus</name>
    <dbReference type="NCBI Taxonomy" id="5936"/>
    <lineage>
        <taxon>Eukaryota</taxon>
        <taxon>Sar</taxon>
        <taxon>Alveolata</taxon>
        <taxon>Ciliophora</taxon>
        <taxon>Intramacronucleata</taxon>
        <taxon>Spirotrichea</taxon>
        <taxon>Hypotrichia</taxon>
        <taxon>Euplotida</taxon>
        <taxon>Euplotidae</taxon>
        <taxon>Moneuplotes</taxon>
    </lineage>
</organism>
<dbReference type="SUPFAM" id="SSF55455">
    <property type="entry name" value="SRF-like"/>
    <property type="match status" value="1"/>
</dbReference>
<evidence type="ECO:0000259" key="7">
    <source>
        <dbReference type="PROSITE" id="PS50066"/>
    </source>
</evidence>
<evidence type="ECO:0000256" key="3">
    <source>
        <dbReference type="ARBA" id="ARBA00023125"/>
    </source>
</evidence>
<feature type="domain" description="MADS-box" evidence="7">
    <location>
        <begin position="1"/>
        <end position="53"/>
    </location>
</feature>
<keyword evidence="3" id="KW-0238">DNA-binding</keyword>
<feature type="region of interest" description="Disordered" evidence="6">
    <location>
        <begin position="120"/>
        <end position="180"/>
    </location>
</feature>
<protein>
    <recommendedName>
        <fullName evidence="7">MADS-box domain-containing protein</fullName>
    </recommendedName>
</protein>
<dbReference type="Proteomes" id="UP001295684">
    <property type="component" value="Unassembled WGS sequence"/>
</dbReference>
<dbReference type="Pfam" id="PF00319">
    <property type="entry name" value="SRF-TF"/>
    <property type="match status" value="1"/>
</dbReference>
<gene>
    <name evidence="8" type="ORF">ECRASSUSDP1_LOCUS1577</name>
</gene>